<comment type="subcellular location">
    <subcellularLocation>
        <location evidence="10">Cytoplasm</location>
    </subcellularLocation>
</comment>
<dbReference type="Pfam" id="PF00117">
    <property type="entry name" value="GATase"/>
    <property type="match status" value="1"/>
</dbReference>
<dbReference type="InterPro" id="IPR017926">
    <property type="entry name" value="GATASE"/>
</dbReference>
<accession>A0A2H0KCQ3</accession>
<feature type="active site" evidence="10 11">
    <location>
        <position position="225"/>
    </location>
</feature>
<comment type="pathway">
    <text evidence="1 10">Amino-acid biosynthesis; L-histidine biosynthesis; L-histidine from 5-phospho-alpha-D-ribose 1-diphosphate: step 5/9.</text>
</comment>
<dbReference type="PIRSF" id="PIRSF000495">
    <property type="entry name" value="Amidotransf_hisH"/>
    <property type="match status" value="1"/>
</dbReference>
<evidence type="ECO:0000259" key="12">
    <source>
        <dbReference type="Pfam" id="PF00117"/>
    </source>
</evidence>
<keyword evidence="4 10" id="KW-0378">Hydrolase</keyword>
<keyword evidence="3 10" id="KW-0028">Amino-acid biosynthesis</keyword>
<dbReference type="NCBIfam" id="TIGR01855">
    <property type="entry name" value="IMP_synth_hisH"/>
    <property type="match status" value="1"/>
</dbReference>
<sequence>MRSHSRRYFIMVNALFRKLSSIFRRRILRYGQTSMKHVVIIDYGVGNLRSLVKVFGHFGVDVSVSEDPSEIAHADALVLPGVGSFKAGMRGLRLRGLLEAVVRADQEKKPILGICLGAQLLFDEGHEFGVHKGLGIIEGTVSCFPHLSQEEKIPQVGWNSVHKPEGVSWTGGVLDGLGSEPEFYFVHSYIMVPEKIEYVFGLTTYGGTEFCSVVKKGNTLGVQFHPEKSAKVGLALIKSYIDLVEKNAE</sequence>
<evidence type="ECO:0000256" key="5">
    <source>
        <dbReference type="ARBA" id="ARBA00022962"/>
    </source>
</evidence>
<dbReference type="InterPro" id="IPR029062">
    <property type="entry name" value="Class_I_gatase-like"/>
</dbReference>
<dbReference type="InterPro" id="IPR010139">
    <property type="entry name" value="Imidazole-glycPsynth_HisH"/>
</dbReference>
<comment type="catalytic activity">
    <reaction evidence="9 10">
        <text>L-glutamine + H2O = L-glutamate + NH4(+)</text>
        <dbReference type="Rhea" id="RHEA:15889"/>
        <dbReference type="ChEBI" id="CHEBI:15377"/>
        <dbReference type="ChEBI" id="CHEBI:28938"/>
        <dbReference type="ChEBI" id="CHEBI:29985"/>
        <dbReference type="ChEBI" id="CHEBI:58359"/>
        <dbReference type="EC" id="3.5.1.2"/>
    </reaction>
</comment>
<comment type="catalytic activity">
    <reaction evidence="8 10">
        <text>5-[(5-phospho-1-deoxy-D-ribulos-1-ylimino)methylamino]-1-(5-phospho-beta-D-ribosyl)imidazole-4-carboxamide + L-glutamine = D-erythro-1-(imidazol-4-yl)glycerol 3-phosphate + 5-amino-1-(5-phospho-beta-D-ribosyl)imidazole-4-carboxamide + L-glutamate + H(+)</text>
        <dbReference type="Rhea" id="RHEA:24793"/>
        <dbReference type="ChEBI" id="CHEBI:15378"/>
        <dbReference type="ChEBI" id="CHEBI:29985"/>
        <dbReference type="ChEBI" id="CHEBI:58278"/>
        <dbReference type="ChEBI" id="CHEBI:58359"/>
        <dbReference type="ChEBI" id="CHEBI:58475"/>
        <dbReference type="ChEBI" id="CHEBI:58525"/>
        <dbReference type="EC" id="4.3.2.10"/>
    </reaction>
</comment>
<keyword evidence="6 10" id="KW-0368">Histidine biosynthesis</keyword>
<evidence type="ECO:0000256" key="9">
    <source>
        <dbReference type="ARBA" id="ARBA00049534"/>
    </source>
</evidence>
<dbReference type="EC" id="3.5.1.2" evidence="10"/>
<evidence type="ECO:0000313" key="14">
    <source>
        <dbReference type="Proteomes" id="UP000229342"/>
    </source>
</evidence>
<proteinExistence type="inferred from homology"/>
<comment type="caution">
    <text evidence="13">The sequence shown here is derived from an EMBL/GenBank/DDBJ whole genome shotgun (WGS) entry which is preliminary data.</text>
</comment>
<evidence type="ECO:0000313" key="13">
    <source>
        <dbReference type="EMBL" id="PIQ69031.1"/>
    </source>
</evidence>
<dbReference type="SUPFAM" id="SSF52317">
    <property type="entry name" value="Class I glutamine amidotransferase-like"/>
    <property type="match status" value="1"/>
</dbReference>
<evidence type="ECO:0000256" key="7">
    <source>
        <dbReference type="ARBA" id="ARBA00023239"/>
    </source>
</evidence>
<organism evidence="13 14">
    <name type="scientific">Candidatus Taylorbacteria bacterium CG11_big_fil_rev_8_21_14_0_20_46_11</name>
    <dbReference type="NCBI Taxonomy" id="1975025"/>
    <lineage>
        <taxon>Bacteria</taxon>
        <taxon>Candidatus Tayloriibacteriota</taxon>
    </lineage>
</organism>
<keyword evidence="5 10" id="KW-0315">Glutamine amidotransferase</keyword>
<evidence type="ECO:0000256" key="11">
    <source>
        <dbReference type="PIRSR" id="PIRSR000495-1"/>
    </source>
</evidence>
<evidence type="ECO:0000256" key="8">
    <source>
        <dbReference type="ARBA" id="ARBA00047838"/>
    </source>
</evidence>
<evidence type="ECO:0000256" key="10">
    <source>
        <dbReference type="HAMAP-Rule" id="MF_00278"/>
    </source>
</evidence>
<dbReference type="AlphaFoldDB" id="A0A2H0KCQ3"/>
<keyword evidence="7 10" id="KW-0456">Lyase</keyword>
<dbReference type="CDD" id="cd01748">
    <property type="entry name" value="GATase1_IGP_Synthase"/>
    <property type="match status" value="1"/>
</dbReference>
<reference evidence="13 14" key="1">
    <citation type="submission" date="2017-09" db="EMBL/GenBank/DDBJ databases">
        <title>Depth-based differentiation of microbial function through sediment-hosted aquifers and enrichment of novel symbionts in the deep terrestrial subsurface.</title>
        <authorList>
            <person name="Probst A.J."/>
            <person name="Ladd B."/>
            <person name="Jarett J.K."/>
            <person name="Geller-Mcgrath D.E."/>
            <person name="Sieber C.M."/>
            <person name="Emerson J.B."/>
            <person name="Anantharaman K."/>
            <person name="Thomas B.C."/>
            <person name="Malmstrom R."/>
            <person name="Stieglmeier M."/>
            <person name="Klingl A."/>
            <person name="Woyke T."/>
            <person name="Ryan C.M."/>
            <person name="Banfield J.F."/>
        </authorList>
    </citation>
    <scope>NUCLEOTIDE SEQUENCE [LARGE SCALE GENOMIC DNA]</scope>
    <source>
        <strain evidence="13">CG11_big_fil_rev_8_21_14_0_20_46_11</strain>
    </source>
</reference>
<comment type="function">
    <text evidence="10">IGPS catalyzes the conversion of PRFAR and glutamine to IGP, AICAR and glutamate. The HisH subunit catalyzes the hydrolysis of glutamine to glutamate and ammonia as part of the synthesis of IGP and AICAR. The resulting ammonia molecule is channeled to the active site of HisF.</text>
</comment>
<dbReference type="Proteomes" id="UP000229342">
    <property type="component" value="Unassembled WGS sequence"/>
</dbReference>
<dbReference type="EMBL" id="PCVG01000014">
    <property type="protein sequence ID" value="PIQ69031.1"/>
    <property type="molecule type" value="Genomic_DNA"/>
</dbReference>
<dbReference type="GO" id="GO:0016829">
    <property type="term" value="F:lyase activity"/>
    <property type="evidence" value="ECO:0007669"/>
    <property type="project" value="UniProtKB-KW"/>
</dbReference>
<dbReference type="PANTHER" id="PTHR42701">
    <property type="entry name" value="IMIDAZOLE GLYCEROL PHOSPHATE SYNTHASE SUBUNIT HISH"/>
    <property type="match status" value="1"/>
</dbReference>
<protein>
    <recommendedName>
        <fullName evidence="10">Imidazole glycerol phosphate synthase subunit HisH</fullName>
        <ecNumber evidence="10">4.3.2.10</ecNumber>
    </recommendedName>
    <alternativeName>
        <fullName evidence="10">IGP synthase glutaminase subunit</fullName>
        <ecNumber evidence="10">3.5.1.2</ecNumber>
    </alternativeName>
    <alternativeName>
        <fullName evidence="10">IGP synthase subunit HisH</fullName>
    </alternativeName>
    <alternativeName>
        <fullName evidence="10">ImGP synthase subunit HisH</fullName>
        <shortName evidence="10">IGPS subunit HisH</shortName>
    </alternativeName>
</protein>
<gene>
    <name evidence="10" type="primary">hisH</name>
    <name evidence="13" type="ORF">COV91_00895</name>
</gene>
<evidence type="ECO:0000256" key="1">
    <source>
        <dbReference type="ARBA" id="ARBA00005091"/>
    </source>
</evidence>
<dbReference type="PANTHER" id="PTHR42701:SF1">
    <property type="entry name" value="IMIDAZOLE GLYCEROL PHOSPHATE SYNTHASE SUBUNIT HISH"/>
    <property type="match status" value="1"/>
</dbReference>
<dbReference type="PROSITE" id="PS51273">
    <property type="entry name" value="GATASE_TYPE_1"/>
    <property type="match status" value="1"/>
</dbReference>
<evidence type="ECO:0000256" key="2">
    <source>
        <dbReference type="ARBA" id="ARBA00011152"/>
    </source>
</evidence>
<comment type="subunit">
    <text evidence="2 10">Heterodimer of HisH and HisF.</text>
</comment>
<feature type="active site" evidence="10 11">
    <location>
        <position position="227"/>
    </location>
</feature>
<evidence type="ECO:0000256" key="3">
    <source>
        <dbReference type="ARBA" id="ARBA00022605"/>
    </source>
</evidence>
<dbReference type="UniPathway" id="UPA00031">
    <property type="reaction ID" value="UER00010"/>
</dbReference>
<feature type="active site" description="Nucleophile" evidence="10 11">
    <location>
        <position position="115"/>
    </location>
</feature>
<dbReference type="Gene3D" id="3.40.50.880">
    <property type="match status" value="1"/>
</dbReference>
<dbReference type="HAMAP" id="MF_00278">
    <property type="entry name" value="HisH"/>
    <property type="match status" value="1"/>
</dbReference>
<dbReference type="GO" id="GO:0000107">
    <property type="term" value="F:imidazoleglycerol-phosphate synthase activity"/>
    <property type="evidence" value="ECO:0007669"/>
    <property type="project" value="UniProtKB-UniRule"/>
</dbReference>
<dbReference type="EC" id="4.3.2.10" evidence="10"/>
<evidence type="ECO:0000256" key="4">
    <source>
        <dbReference type="ARBA" id="ARBA00022801"/>
    </source>
</evidence>
<dbReference type="GO" id="GO:0000105">
    <property type="term" value="P:L-histidine biosynthetic process"/>
    <property type="evidence" value="ECO:0007669"/>
    <property type="project" value="UniProtKB-UniRule"/>
</dbReference>
<keyword evidence="10" id="KW-0963">Cytoplasm</keyword>
<dbReference type="GO" id="GO:0004359">
    <property type="term" value="F:glutaminase activity"/>
    <property type="evidence" value="ECO:0007669"/>
    <property type="project" value="UniProtKB-EC"/>
</dbReference>
<dbReference type="GO" id="GO:0005737">
    <property type="term" value="C:cytoplasm"/>
    <property type="evidence" value="ECO:0007669"/>
    <property type="project" value="UniProtKB-SubCell"/>
</dbReference>
<name>A0A2H0KCQ3_9BACT</name>
<evidence type="ECO:0000256" key="6">
    <source>
        <dbReference type="ARBA" id="ARBA00023102"/>
    </source>
</evidence>
<feature type="domain" description="Glutamine amidotransferase" evidence="12">
    <location>
        <begin position="39"/>
        <end position="231"/>
    </location>
</feature>